<dbReference type="RefSeq" id="XP_033394539.1">
    <property type="nucleotide sequence ID" value="XM_033535951.1"/>
</dbReference>
<feature type="domain" description="Heterokaryon incompatibility" evidence="1">
    <location>
        <begin position="7"/>
        <end position="107"/>
    </location>
</feature>
<evidence type="ECO:0000313" key="3">
    <source>
        <dbReference type="Proteomes" id="UP000799438"/>
    </source>
</evidence>
<feature type="non-terminal residue" evidence="2">
    <location>
        <position position="1"/>
    </location>
</feature>
<dbReference type="GeneID" id="54293447"/>
<evidence type="ECO:0000259" key="1">
    <source>
        <dbReference type="Pfam" id="PF06985"/>
    </source>
</evidence>
<organism evidence="2 3">
    <name type="scientific">Aplosporella prunicola CBS 121167</name>
    <dbReference type="NCBI Taxonomy" id="1176127"/>
    <lineage>
        <taxon>Eukaryota</taxon>
        <taxon>Fungi</taxon>
        <taxon>Dikarya</taxon>
        <taxon>Ascomycota</taxon>
        <taxon>Pezizomycotina</taxon>
        <taxon>Dothideomycetes</taxon>
        <taxon>Dothideomycetes incertae sedis</taxon>
        <taxon>Botryosphaeriales</taxon>
        <taxon>Aplosporellaceae</taxon>
        <taxon>Aplosporella</taxon>
    </lineage>
</organism>
<name>A0A6A6B4P5_9PEZI</name>
<proteinExistence type="predicted"/>
<keyword evidence="3" id="KW-1185">Reference proteome</keyword>
<dbReference type="InterPro" id="IPR010730">
    <property type="entry name" value="HET"/>
</dbReference>
<dbReference type="Pfam" id="PF06985">
    <property type="entry name" value="HET"/>
    <property type="match status" value="1"/>
</dbReference>
<sequence length="107" mass="11845">LKNCPPYAALSYTWTSPIISDAELKNGTGTGLSESYHEIECNGRSHMINDSLYQALLQFSRIKETAQQHLWADALCIDQTNIPERGAQVALMGEIYASCARVVVWLG</sequence>
<dbReference type="EMBL" id="ML995495">
    <property type="protein sequence ID" value="KAF2138826.1"/>
    <property type="molecule type" value="Genomic_DNA"/>
</dbReference>
<reference evidence="2" key="1">
    <citation type="journal article" date="2020" name="Stud. Mycol.">
        <title>101 Dothideomycetes genomes: a test case for predicting lifestyles and emergence of pathogens.</title>
        <authorList>
            <person name="Haridas S."/>
            <person name="Albert R."/>
            <person name="Binder M."/>
            <person name="Bloem J."/>
            <person name="Labutti K."/>
            <person name="Salamov A."/>
            <person name="Andreopoulos B."/>
            <person name="Baker S."/>
            <person name="Barry K."/>
            <person name="Bills G."/>
            <person name="Bluhm B."/>
            <person name="Cannon C."/>
            <person name="Castanera R."/>
            <person name="Culley D."/>
            <person name="Daum C."/>
            <person name="Ezra D."/>
            <person name="Gonzalez J."/>
            <person name="Henrissat B."/>
            <person name="Kuo A."/>
            <person name="Liang C."/>
            <person name="Lipzen A."/>
            <person name="Lutzoni F."/>
            <person name="Magnuson J."/>
            <person name="Mondo S."/>
            <person name="Nolan M."/>
            <person name="Ohm R."/>
            <person name="Pangilinan J."/>
            <person name="Park H.-J."/>
            <person name="Ramirez L."/>
            <person name="Alfaro M."/>
            <person name="Sun H."/>
            <person name="Tritt A."/>
            <person name="Yoshinaga Y."/>
            <person name="Zwiers L.-H."/>
            <person name="Turgeon B."/>
            <person name="Goodwin S."/>
            <person name="Spatafora J."/>
            <person name="Crous P."/>
            <person name="Grigoriev I."/>
        </authorList>
    </citation>
    <scope>NUCLEOTIDE SEQUENCE</scope>
    <source>
        <strain evidence="2">CBS 121167</strain>
    </source>
</reference>
<dbReference type="Proteomes" id="UP000799438">
    <property type="component" value="Unassembled WGS sequence"/>
</dbReference>
<accession>A0A6A6B4P5</accession>
<feature type="non-terminal residue" evidence="2">
    <location>
        <position position="107"/>
    </location>
</feature>
<dbReference type="PANTHER" id="PTHR24148:SF73">
    <property type="entry name" value="HET DOMAIN PROTEIN (AFU_ORTHOLOGUE AFUA_8G01020)"/>
    <property type="match status" value="1"/>
</dbReference>
<dbReference type="InterPro" id="IPR052895">
    <property type="entry name" value="HetReg/Transcr_Mod"/>
</dbReference>
<gene>
    <name evidence="2" type="ORF">K452DRAFT_195993</name>
</gene>
<dbReference type="PANTHER" id="PTHR24148">
    <property type="entry name" value="ANKYRIN REPEAT DOMAIN-CONTAINING PROTEIN 39 HOMOLOG-RELATED"/>
    <property type="match status" value="1"/>
</dbReference>
<protein>
    <recommendedName>
        <fullName evidence="1">Heterokaryon incompatibility domain-containing protein</fullName>
    </recommendedName>
</protein>
<dbReference type="OrthoDB" id="2157530at2759"/>
<evidence type="ECO:0000313" key="2">
    <source>
        <dbReference type="EMBL" id="KAF2138826.1"/>
    </source>
</evidence>
<dbReference type="AlphaFoldDB" id="A0A6A6B4P5"/>